<dbReference type="EMBL" id="JAVHNR010000002">
    <property type="protein sequence ID" value="KAK6350899.1"/>
    <property type="molecule type" value="Genomic_DNA"/>
</dbReference>
<feature type="transmembrane region" description="Helical" evidence="2">
    <location>
        <begin position="264"/>
        <end position="286"/>
    </location>
</feature>
<proteinExistence type="predicted"/>
<keyword evidence="2" id="KW-1133">Transmembrane helix</keyword>
<reference evidence="4 5" key="1">
    <citation type="submission" date="2019-10" db="EMBL/GenBank/DDBJ databases">
        <authorList>
            <person name="Palmer J.M."/>
        </authorList>
    </citation>
    <scope>NUCLEOTIDE SEQUENCE [LARGE SCALE GENOMIC DNA]</scope>
    <source>
        <strain evidence="4 5">TWF718</strain>
    </source>
</reference>
<keyword evidence="2" id="KW-0472">Membrane</keyword>
<evidence type="ECO:0000256" key="1">
    <source>
        <dbReference type="SAM" id="MobiDB-lite"/>
    </source>
</evidence>
<feature type="compositionally biased region" description="Basic and acidic residues" evidence="1">
    <location>
        <begin position="247"/>
        <end position="257"/>
    </location>
</feature>
<protein>
    <submittedName>
        <fullName evidence="4">Uncharacterized protein</fullName>
    </submittedName>
</protein>
<feature type="region of interest" description="Disordered" evidence="1">
    <location>
        <begin position="224"/>
        <end position="257"/>
    </location>
</feature>
<evidence type="ECO:0000313" key="5">
    <source>
        <dbReference type="Proteomes" id="UP001313282"/>
    </source>
</evidence>
<evidence type="ECO:0000313" key="4">
    <source>
        <dbReference type="EMBL" id="KAK6350899.1"/>
    </source>
</evidence>
<dbReference type="AlphaFoldDB" id="A0AAN8MUG2"/>
<accession>A0AAN8MUG2</accession>
<evidence type="ECO:0000256" key="2">
    <source>
        <dbReference type="SAM" id="Phobius"/>
    </source>
</evidence>
<feature type="chain" id="PRO_5043031682" evidence="3">
    <location>
        <begin position="21"/>
        <end position="438"/>
    </location>
</feature>
<keyword evidence="2" id="KW-0812">Transmembrane</keyword>
<dbReference type="Proteomes" id="UP001313282">
    <property type="component" value="Unassembled WGS sequence"/>
</dbReference>
<name>A0AAN8MUG2_9PEZI</name>
<keyword evidence="5" id="KW-1185">Reference proteome</keyword>
<gene>
    <name evidence="4" type="ORF">TWF718_004082</name>
</gene>
<keyword evidence="3" id="KW-0732">Signal</keyword>
<feature type="signal peptide" evidence="3">
    <location>
        <begin position="1"/>
        <end position="20"/>
    </location>
</feature>
<organism evidence="4 5">
    <name type="scientific">Orbilia javanica</name>
    <dbReference type="NCBI Taxonomy" id="47235"/>
    <lineage>
        <taxon>Eukaryota</taxon>
        <taxon>Fungi</taxon>
        <taxon>Dikarya</taxon>
        <taxon>Ascomycota</taxon>
        <taxon>Pezizomycotina</taxon>
        <taxon>Orbiliomycetes</taxon>
        <taxon>Orbiliales</taxon>
        <taxon>Orbiliaceae</taxon>
        <taxon>Orbilia</taxon>
    </lineage>
</organism>
<sequence>MCRKIAFYAVALGLPFFAIADLAHFDIQHASTRNLNSELVRPTRTLGDASISESPIHRYNAYASRITAPPAIAPHAQRLVGRQTVGTVDNRFCAYANGDGASPIYCPRDYTCTYLGPFSAAWGCCNARGCVDSPRTCFEENDPANYCAARENQVISIDCNSIFTSYLECKGSKPKCVTYIVKTNTLDPQDTGGPESWSCAATATQIFVFFTPIANADARVTYTEAETSGTSSPTSTTTNSPNSKDSSNNKDNDNNDNRKGQLDVGAIIGIIVAVLGVLATIMVGLFPRQMTRCLTCGLRPKKDQTNEEIRKNFWLHISGKGAVPASQVHIHYHNTPVDQQPLAQAGANIGMSPITSPGGQYQGHWPQQQAQWGYNTGHTGHTGPTGYEQHPPPAYQQGYGHGVGGEYISPGQYAAPQRYEAYEQQRPFLEMEDTGKKK</sequence>
<evidence type="ECO:0000256" key="3">
    <source>
        <dbReference type="SAM" id="SignalP"/>
    </source>
</evidence>
<comment type="caution">
    <text evidence="4">The sequence shown here is derived from an EMBL/GenBank/DDBJ whole genome shotgun (WGS) entry which is preliminary data.</text>
</comment>
<feature type="compositionally biased region" description="Low complexity" evidence="1">
    <location>
        <begin position="227"/>
        <end position="246"/>
    </location>
</feature>